<proteinExistence type="predicted"/>
<dbReference type="InterPro" id="IPR001680">
    <property type="entry name" value="WD40_rpt"/>
</dbReference>
<dbReference type="EMBL" id="JAKMXF010000222">
    <property type="protein sequence ID" value="KAI6654674.1"/>
    <property type="molecule type" value="Genomic_DNA"/>
</dbReference>
<evidence type="ECO:0000313" key="2">
    <source>
        <dbReference type="EMBL" id="KAI6654674.1"/>
    </source>
</evidence>
<reference evidence="2 3" key="1">
    <citation type="journal article" date="2023" name="BMC Biol.">
        <title>The compact genome of the sponge Oopsacas minuta (Hexactinellida) is lacking key metazoan core genes.</title>
        <authorList>
            <person name="Santini S."/>
            <person name="Schenkelaars Q."/>
            <person name="Jourda C."/>
            <person name="Duchesne M."/>
            <person name="Belahbib H."/>
            <person name="Rocher C."/>
            <person name="Selva M."/>
            <person name="Riesgo A."/>
            <person name="Vervoort M."/>
            <person name="Leys S.P."/>
            <person name="Kodjabachian L."/>
            <person name="Le Bivic A."/>
            <person name="Borchiellini C."/>
            <person name="Claverie J.M."/>
            <person name="Renard E."/>
        </authorList>
    </citation>
    <scope>NUCLEOTIDE SEQUENCE [LARGE SCALE GENOMIC DNA]</scope>
    <source>
        <strain evidence="2">SPO-2</strain>
    </source>
</reference>
<dbReference type="Gene3D" id="2.130.10.10">
    <property type="entry name" value="YVTN repeat-like/Quinoprotein amine dehydrogenase"/>
    <property type="match status" value="1"/>
</dbReference>
<name>A0AAV7K0A9_9METZ</name>
<feature type="region of interest" description="Disordered" evidence="1">
    <location>
        <begin position="1"/>
        <end position="23"/>
    </location>
</feature>
<dbReference type="GO" id="GO:0010224">
    <property type="term" value="P:response to UV-B"/>
    <property type="evidence" value="ECO:0007669"/>
    <property type="project" value="TreeGrafter"/>
</dbReference>
<evidence type="ECO:0000313" key="3">
    <source>
        <dbReference type="Proteomes" id="UP001165289"/>
    </source>
</evidence>
<dbReference type="InterPro" id="IPR044616">
    <property type="entry name" value="RUP1/2"/>
</dbReference>
<dbReference type="Pfam" id="PF00400">
    <property type="entry name" value="WD40"/>
    <property type="match status" value="3"/>
</dbReference>
<organism evidence="2 3">
    <name type="scientific">Oopsacas minuta</name>
    <dbReference type="NCBI Taxonomy" id="111878"/>
    <lineage>
        <taxon>Eukaryota</taxon>
        <taxon>Metazoa</taxon>
        <taxon>Porifera</taxon>
        <taxon>Hexactinellida</taxon>
        <taxon>Hexasterophora</taxon>
        <taxon>Lyssacinosida</taxon>
        <taxon>Leucopsacidae</taxon>
        <taxon>Oopsacas</taxon>
    </lineage>
</organism>
<dbReference type="InterPro" id="IPR036322">
    <property type="entry name" value="WD40_repeat_dom_sf"/>
</dbReference>
<sequence>MSQPMNLKRHNSPNYSSQPKRYRSGEDGIDHIEICQIAPSPDSPALTMDEVHCYKGCSDIISSISFNNSNTQYATGGINKYLMLYDFANSVALNHPEPPRAFWQVYANSKISSVIFSNDSDNLFAGCYDGIVKSFAIESRKKDPIEIASFPGKVWSIDSHVQQPGLLASASHDGTAAIIDRRIFHKMAWVVTRLKMVDSTTCVKFRKPTELCVTCADRSITLYDIRNSKKPILQFTRSRHNKAVSYVSLSGEHIISSGIDSKVCCWSEAGDCVGEYSSHKNNRNFTGLSSTSELIAVGSEDNRVYVYNKKSSVPVCNRFLYSPIPQTFVSSVTFDHTGEYLLAANSAGYITLFRLDSAQSTHPTI</sequence>
<keyword evidence="3" id="KW-1185">Reference proteome</keyword>
<dbReference type="InterPro" id="IPR015943">
    <property type="entry name" value="WD40/YVTN_repeat-like_dom_sf"/>
</dbReference>
<dbReference type="SMART" id="SM00320">
    <property type="entry name" value="WD40"/>
    <property type="match status" value="7"/>
</dbReference>
<dbReference type="PANTHER" id="PTHR45389:SF1">
    <property type="entry name" value="WD REPEAT-CONTAINING PROTEIN RUP1"/>
    <property type="match status" value="1"/>
</dbReference>
<dbReference type="PANTHER" id="PTHR45389">
    <property type="entry name" value="WD REPEAT-CONTAINING PROTEIN RUP1"/>
    <property type="match status" value="1"/>
</dbReference>
<protein>
    <submittedName>
        <fullName evidence="2">WD40 repeat-like protein</fullName>
    </submittedName>
</protein>
<dbReference type="Proteomes" id="UP001165289">
    <property type="component" value="Unassembled WGS sequence"/>
</dbReference>
<dbReference type="SUPFAM" id="SSF50978">
    <property type="entry name" value="WD40 repeat-like"/>
    <property type="match status" value="1"/>
</dbReference>
<dbReference type="AlphaFoldDB" id="A0AAV7K0A9"/>
<evidence type="ECO:0000256" key="1">
    <source>
        <dbReference type="SAM" id="MobiDB-lite"/>
    </source>
</evidence>
<comment type="caution">
    <text evidence="2">The sequence shown here is derived from an EMBL/GenBank/DDBJ whole genome shotgun (WGS) entry which is preliminary data.</text>
</comment>
<accession>A0AAV7K0A9</accession>
<gene>
    <name evidence="2" type="ORF">LOD99_1068</name>
</gene>